<dbReference type="PANTHER" id="PTHR13348:SF0">
    <property type="entry name" value="RIBONUCLEASE P PROTEIN SUBUNIT P29"/>
    <property type="match status" value="1"/>
</dbReference>
<feature type="compositionally biased region" description="Gly residues" evidence="6">
    <location>
        <begin position="237"/>
        <end position="250"/>
    </location>
</feature>
<protein>
    <recommendedName>
        <fullName evidence="4">Ribonuclease P protein subunit p29</fullName>
    </recommendedName>
</protein>
<evidence type="ECO:0000256" key="6">
    <source>
        <dbReference type="SAM" id="MobiDB-lite"/>
    </source>
</evidence>
<gene>
    <name evidence="7" type="ORF">PHYEVI_LOCUS1228</name>
</gene>
<evidence type="ECO:0000313" key="7">
    <source>
        <dbReference type="EMBL" id="CAG9854768.1"/>
    </source>
</evidence>
<dbReference type="Proteomes" id="UP001153712">
    <property type="component" value="Chromosome 1"/>
</dbReference>
<evidence type="ECO:0000256" key="4">
    <source>
        <dbReference type="ARBA" id="ARBA00016225"/>
    </source>
</evidence>
<dbReference type="OrthoDB" id="124041at2759"/>
<comment type="subcellular location">
    <subcellularLocation>
        <location evidence="2">Nucleus</location>
    </subcellularLocation>
</comment>
<dbReference type="InterPro" id="IPR023534">
    <property type="entry name" value="Rof/RNase_P-like"/>
</dbReference>
<dbReference type="GO" id="GO:0033204">
    <property type="term" value="F:ribonuclease P RNA binding"/>
    <property type="evidence" value="ECO:0007669"/>
    <property type="project" value="InterPro"/>
</dbReference>
<dbReference type="GO" id="GO:0030677">
    <property type="term" value="C:ribonuclease P complex"/>
    <property type="evidence" value="ECO:0007669"/>
    <property type="project" value="InterPro"/>
</dbReference>
<dbReference type="GO" id="GO:0001682">
    <property type="term" value="P:tRNA 5'-leader removal"/>
    <property type="evidence" value="ECO:0007669"/>
    <property type="project" value="InterPro"/>
</dbReference>
<evidence type="ECO:0000256" key="1">
    <source>
        <dbReference type="ARBA" id="ARBA00002435"/>
    </source>
</evidence>
<dbReference type="GO" id="GO:0000172">
    <property type="term" value="C:ribonuclease MRP complex"/>
    <property type="evidence" value="ECO:0007669"/>
    <property type="project" value="InterPro"/>
</dbReference>
<reference evidence="7" key="1">
    <citation type="submission" date="2022-01" db="EMBL/GenBank/DDBJ databases">
        <authorList>
            <person name="King R."/>
        </authorList>
    </citation>
    <scope>NUCLEOTIDE SEQUENCE</scope>
</reference>
<organism evidence="7 8">
    <name type="scientific">Phyllotreta striolata</name>
    <name type="common">Striped flea beetle</name>
    <name type="synonym">Crioceris striolata</name>
    <dbReference type="NCBI Taxonomy" id="444603"/>
    <lineage>
        <taxon>Eukaryota</taxon>
        <taxon>Metazoa</taxon>
        <taxon>Ecdysozoa</taxon>
        <taxon>Arthropoda</taxon>
        <taxon>Hexapoda</taxon>
        <taxon>Insecta</taxon>
        <taxon>Pterygota</taxon>
        <taxon>Neoptera</taxon>
        <taxon>Endopterygota</taxon>
        <taxon>Coleoptera</taxon>
        <taxon>Polyphaga</taxon>
        <taxon>Cucujiformia</taxon>
        <taxon>Chrysomeloidea</taxon>
        <taxon>Chrysomelidae</taxon>
        <taxon>Galerucinae</taxon>
        <taxon>Alticini</taxon>
        <taxon>Phyllotreta</taxon>
    </lineage>
</organism>
<dbReference type="InterPro" id="IPR016848">
    <property type="entry name" value="RNase_P/MRP_Rpp29-subunit"/>
</dbReference>
<evidence type="ECO:0000313" key="8">
    <source>
        <dbReference type="Proteomes" id="UP001153712"/>
    </source>
</evidence>
<dbReference type="GO" id="GO:0005634">
    <property type="term" value="C:nucleus"/>
    <property type="evidence" value="ECO:0007669"/>
    <property type="project" value="UniProtKB-SubCell"/>
</dbReference>
<feature type="compositionally biased region" description="Basic residues" evidence="6">
    <location>
        <begin position="227"/>
        <end position="236"/>
    </location>
</feature>
<evidence type="ECO:0000256" key="5">
    <source>
        <dbReference type="ARBA" id="ARBA00046486"/>
    </source>
</evidence>
<comment type="function">
    <text evidence="1">Component of ribonuclease P, a ribonucleoprotein complex that generates mature tRNA molecules by cleaving their 5'-ends.</text>
</comment>
<dbReference type="EMBL" id="OU900094">
    <property type="protein sequence ID" value="CAG9854768.1"/>
    <property type="molecule type" value="Genomic_DNA"/>
</dbReference>
<dbReference type="GO" id="GO:0006364">
    <property type="term" value="P:rRNA processing"/>
    <property type="evidence" value="ECO:0007669"/>
    <property type="project" value="TreeGrafter"/>
</dbReference>
<comment type="subunit">
    <text evidence="5">Component of nuclear RNase P and RNase MRP ribonucleoproteins. RNase P consists of a catalytic RNA moiety and 10 different protein chains; POP1, POP4, POP5, POP7, RPP14, RPP21, RPP25, RPP30, RPP38 and RPP40. Within the RNase P complex, POP1, POP7 and RPP25 form the 'finger' subcomplex, POP5, RPP14, RPP40 and homodimeric RPP30 form the 'palm' subcomplex, and RPP21, POP4 and RPP38 form the 'wrist' subcomplex. All subunits of the RNase P complex interact with the catalytic RNA. Several subunits of RNase P are also part of the RNase MRP complex. RNase MRP consists of a catalytic RNA moiety and about 8 protein subunits; POP1, POP7, RPP25, RPP30, RPP38, RPP40 and possibly also POP4 and POP5.</text>
</comment>
<accession>A0A9N9TB16</accession>
<dbReference type="InterPro" id="IPR002730">
    <property type="entry name" value="Rpp29/RNP1"/>
</dbReference>
<keyword evidence="8" id="KW-1185">Reference proteome</keyword>
<evidence type="ECO:0000256" key="3">
    <source>
        <dbReference type="ARBA" id="ARBA00006181"/>
    </source>
</evidence>
<dbReference type="InterPro" id="IPR036980">
    <property type="entry name" value="RNase_P/MRP_Rpp29_sf"/>
</dbReference>
<dbReference type="Gene3D" id="2.30.30.210">
    <property type="entry name" value="Ribonuclease P/MRP, subunit p29"/>
    <property type="match status" value="1"/>
</dbReference>
<dbReference type="SMART" id="SM00538">
    <property type="entry name" value="POP4"/>
    <property type="match status" value="1"/>
</dbReference>
<comment type="similarity">
    <text evidence="3">Belongs to the eukaryotic/archaeal RNase P protein component 1 family.</text>
</comment>
<sequence length="293" mass="32841">METPDLKTAINRPLPSRILDLPRENHNQSLDGIKNMLFKTVPKVDRQNFTETLKWKLNISKFSVKKISKGCKKKKPYLTREQRKKLNLAKLPNEGWNYSELENLRQMWKSYMIENLNIIGKPLINHLTPNWAGFSAVFAKSELIGAEITVVRSKNPNLIGLTGTVVLETKMTFQIVSPDSKLKKIPRWCTKNTSIKGHATNKSANKLHAPNCRIPRIETRIAESRRGDRKTRRRVLGHGGGGAADPAGGGARLNGRRCSRDVMMDACRVMFSVSVCCSLYFGEAAAAVAPFAL</sequence>
<name>A0A9N9TB16_PHYSR</name>
<evidence type="ECO:0000256" key="2">
    <source>
        <dbReference type="ARBA" id="ARBA00004123"/>
    </source>
</evidence>
<dbReference type="SUPFAM" id="SSF101744">
    <property type="entry name" value="Rof/RNase P subunit-like"/>
    <property type="match status" value="1"/>
</dbReference>
<dbReference type="AlphaFoldDB" id="A0A9N9TB16"/>
<dbReference type="PANTHER" id="PTHR13348">
    <property type="entry name" value="RIBONUCLEASE P SUBUNIT P29"/>
    <property type="match status" value="1"/>
</dbReference>
<dbReference type="Pfam" id="PF01868">
    <property type="entry name" value="RNase_P-MRP_p29"/>
    <property type="match status" value="1"/>
</dbReference>
<feature type="region of interest" description="Disordered" evidence="6">
    <location>
        <begin position="224"/>
        <end position="250"/>
    </location>
</feature>
<proteinExistence type="inferred from homology"/>